<dbReference type="InterPro" id="IPR002344">
    <property type="entry name" value="Lupus_La"/>
</dbReference>
<dbReference type="GO" id="GO:0005634">
    <property type="term" value="C:nucleus"/>
    <property type="evidence" value="ECO:0007669"/>
    <property type="project" value="InterPro"/>
</dbReference>
<dbReference type="InterPro" id="IPR036390">
    <property type="entry name" value="WH_DNA-bd_sf"/>
</dbReference>
<dbReference type="InterPro" id="IPR006564">
    <property type="entry name" value="Znf_PMZ"/>
</dbReference>
<organism evidence="9 10">
    <name type="scientific">Protea cynaroides</name>
    <dbReference type="NCBI Taxonomy" id="273540"/>
    <lineage>
        <taxon>Eukaryota</taxon>
        <taxon>Viridiplantae</taxon>
        <taxon>Streptophyta</taxon>
        <taxon>Embryophyta</taxon>
        <taxon>Tracheophyta</taxon>
        <taxon>Spermatophyta</taxon>
        <taxon>Magnoliopsida</taxon>
        <taxon>Proteales</taxon>
        <taxon>Proteaceae</taxon>
        <taxon>Protea</taxon>
    </lineage>
</organism>
<dbReference type="Pfam" id="PF10551">
    <property type="entry name" value="MULE"/>
    <property type="match status" value="1"/>
</dbReference>
<evidence type="ECO:0000256" key="6">
    <source>
        <dbReference type="PROSITE-ProRule" id="PRU00332"/>
    </source>
</evidence>
<dbReference type="CDD" id="cd08033">
    <property type="entry name" value="LARP_6"/>
    <property type="match status" value="1"/>
</dbReference>
<evidence type="ECO:0000256" key="3">
    <source>
        <dbReference type="ARBA" id="ARBA00022833"/>
    </source>
</evidence>
<dbReference type="Pfam" id="PF03101">
    <property type="entry name" value="FAR1"/>
    <property type="match status" value="1"/>
</dbReference>
<dbReference type="Pfam" id="PF04434">
    <property type="entry name" value="SWIM"/>
    <property type="match status" value="1"/>
</dbReference>
<comment type="caution">
    <text evidence="9">The sequence shown here is derived from an EMBL/GenBank/DDBJ whole genome shotgun (WGS) entry which is preliminary data.</text>
</comment>
<dbReference type="PROSITE" id="PS50961">
    <property type="entry name" value="HTH_LA"/>
    <property type="match status" value="1"/>
</dbReference>
<keyword evidence="3" id="KW-0862">Zinc</keyword>
<dbReference type="InterPro" id="IPR036388">
    <property type="entry name" value="WH-like_DNA-bd_sf"/>
</dbReference>
<keyword evidence="1" id="KW-0479">Metal-binding</keyword>
<keyword evidence="2 5" id="KW-0863">Zinc-finger</keyword>
<feature type="domain" description="SWIM-type" evidence="8">
    <location>
        <begin position="858"/>
        <end position="894"/>
    </location>
</feature>
<feature type="domain" description="HTH La-type RNA-binding" evidence="7">
    <location>
        <begin position="132"/>
        <end position="223"/>
    </location>
</feature>
<evidence type="ECO:0000259" key="7">
    <source>
        <dbReference type="PROSITE" id="PS50961"/>
    </source>
</evidence>
<dbReference type="EMBL" id="JAMYWD010000001">
    <property type="protein sequence ID" value="KAJ4980881.1"/>
    <property type="molecule type" value="Genomic_DNA"/>
</dbReference>
<evidence type="ECO:0000313" key="9">
    <source>
        <dbReference type="EMBL" id="KAJ4980881.1"/>
    </source>
</evidence>
<dbReference type="GO" id="GO:1990904">
    <property type="term" value="C:ribonucleoprotein complex"/>
    <property type="evidence" value="ECO:0007669"/>
    <property type="project" value="InterPro"/>
</dbReference>
<dbReference type="Gene3D" id="1.10.10.10">
    <property type="entry name" value="Winged helix-like DNA-binding domain superfamily/Winged helix DNA-binding domain"/>
    <property type="match status" value="1"/>
</dbReference>
<dbReference type="InterPro" id="IPR004330">
    <property type="entry name" value="FAR1_DNA_bnd_dom"/>
</dbReference>
<evidence type="ECO:0000256" key="4">
    <source>
        <dbReference type="ARBA" id="ARBA00022884"/>
    </source>
</evidence>
<dbReference type="SMART" id="SM00575">
    <property type="entry name" value="ZnF_PMZ"/>
    <property type="match status" value="1"/>
</dbReference>
<dbReference type="InterPro" id="IPR058778">
    <property type="entry name" value="HTH_FAR1-11-like"/>
</dbReference>
<name>A0A9Q0L2N3_9MAGN</name>
<dbReference type="Proteomes" id="UP001141806">
    <property type="component" value="Unassembled WGS sequence"/>
</dbReference>
<dbReference type="AlphaFoldDB" id="A0A9Q0L2N3"/>
<evidence type="ECO:0008006" key="11">
    <source>
        <dbReference type="Google" id="ProtNLM"/>
    </source>
</evidence>
<dbReference type="Pfam" id="PF26175">
    <property type="entry name" value="HTH_FAR1"/>
    <property type="match status" value="1"/>
</dbReference>
<evidence type="ECO:0000259" key="8">
    <source>
        <dbReference type="PROSITE" id="PS50966"/>
    </source>
</evidence>
<dbReference type="PANTHER" id="PTHR47718">
    <property type="entry name" value="OS01G0519700 PROTEIN"/>
    <property type="match status" value="1"/>
</dbReference>
<evidence type="ECO:0000313" key="10">
    <source>
        <dbReference type="Proteomes" id="UP001141806"/>
    </source>
</evidence>
<reference evidence="9" key="1">
    <citation type="journal article" date="2023" name="Plant J.">
        <title>The genome of the king protea, Protea cynaroides.</title>
        <authorList>
            <person name="Chang J."/>
            <person name="Duong T.A."/>
            <person name="Schoeman C."/>
            <person name="Ma X."/>
            <person name="Roodt D."/>
            <person name="Barker N."/>
            <person name="Li Z."/>
            <person name="Van de Peer Y."/>
            <person name="Mizrachi E."/>
        </authorList>
    </citation>
    <scope>NUCLEOTIDE SEQUENCE</scope>
    <source>
        <tissue evidence="9">Young leaves</tissue>
    </source>
</reference>
<accession>A0A9Q0L2N3</accession>
<dbReference type="PRINTS" id="PR00302">
    <property type="entry name" value="LUPUSLA"/>
</dbReference>
<evidence type="ECO:0000256" key="5">
    <source>
        <dbReference type="PROSITE-ProRule" id="PRU00325"/>
    </source>
</evidence>
<keyword evidence="10" id="KW-1185">Reference proteome</keyword>
<evidence type="ECO:0000256" key="1">
    <source>
        <dbReference type="ARBA" id="ARBA00022723"/>
    </source>
</evidence>
<dbReference type="PROSITE" id="PS50966">
    <property type="entry name" value="ZF_SWIM"/>
    <property type="match status" value="1"/>
</dbReference>
<dbReference type="Pfam" id="PF05383">
    <property type="entry name" value="La"/>
    <property type="match status" value="1"/>
</dbReference>
<dbReference type="InterPro" id="IPR018289">
    <property type="entry name" value="MULE_transposase_dom"/>
</dbReference>
<gene>
    <name evidence="9" type="ORF">NE237_031718</name>
</gene>
<dbReference type="SUPFAM" id="SSF46785">
    <property type="entry name" value="Winged helix' DNA-binding domain"/>
    <property type="match status" value="1"/>
</dbReference>
<evidence type="ECO:0000256" key="2">
    <source>
        <dbReference type="ARBA" id="ARBA00022771"/>
    </source>
</evidence>
<proteinExistence type="predicted"/>
<dbReference type="SMART" id="SM00715">
    <property type="entry name" value="LA"/>
    <property type="match status" value="1"/>
</dbReference>
<dbReference type="InterPro" id="IPR006630">
    <property type="entry name" value="La_HTH"/>
</dbReference>
<protein>
    <recommendedName>
        <fullName evidence="11">Protein FAR1-RELATED SEQUENCE</fullName>
    </recommendedName>
</protein>
<dbReference type="InterPro" id="IPR007527">
    <property type="entry name" value="Znf_SWIM"/>
</dbReference>
<dbReference type="OrthoDB" id="435402at2759"/>
<dbReference type="GO" id="GO:0008270">
    <property type="term" value="F:zinc ion binding"/>
    <property type="evidence" value="ECO:0007669"/>
    <property type="project" value="UniProtKB-KW"/>
</dbReference>
<dbReference type="GO" id="GO:0003723">
    <property type="term" value="F:RNA binding"/>
    <property type="evidence" value="ECO:0007669"/>
    <property type="project" value="UniProtKB-UniRule"/>
</dbReference>
<sequence length="1023" mass="115965">MARETLAEALQSSVVLDDGIGDRSSSSDAVSFDPSLYRNVSLSHLNAEAPEFVPRTTNRVDLQQQPPPRLVVPHGPGPMHVFASPNSPFHVQMHNHVPLQNHVQYQYYGGFGEQESLPSHSPRPDPVPVTRNGLSEEVTQKILNQVEYYFSDANLATIDHLMRFINKDAEGFVPISVVAFFKKIKALISSHQQLSLVLRTSSKLVVSEDGKKVRRLHPLTESDMENLQSRVVIAENLPEDHSYQNLLKIFFGAVSVDRTRPFFFFIRSGFGKGLPCTTCLKMEMTRMDIAQEFDESLFSERNSEDIDGTEEGNIDEDVIVGNDVPDIYIGQSFNSCEEALSAYKLYAKMHGYSVRIQRSVRRVGKDGKLYRMDFVCHRSGAPGKKTLVDVVNDKRNRKSCRCHCKAHMKVAFVNRNGVLLWHVVAFSDIHNHELLNQNEVRNLRAYRVISQHCKDRLLALEASKVSIRQMLTILAQEQNVPVGCLPFNAKDVHNFLSVVKNPRRKLEASNAKDVHNVVSVVKNPRRKHDATDLVIMCMRLKEKDPGFQFEYEVDEQNRLKHIAWSHATSVHAYHNYGDVVLFDTTYKLDSYDMLVGIWVGVNNFGSTCFFGCCLLRDENIPSFEWAFNGFLKFMNGKAPKSILTDQDLSVKDAICTVFPHTKHALCMWHIAKKFPSHIRPVLKSRYNDWKNSFWNLNRVETVEEFEVGWHSMLEEYGLTTNQYMMDLFEERARWAKPYIRPFFFAGMTTTGRSESMKAFIKRFMTKQVNVPEFLVQVTRSVSVLDYTGETLVTKQKVDNVAPRTNTPIELHAAEVLTPYAFAKYQKEIEASLSYACFIREGSPGLWLVRHMKEENGGRKVSHMPGESTIQCSCQMFEFEGILCRHAVAVLFRCNAFQTPEQFLLFRWRFEASVPLPPILGEVTQSRGRTETVQALALELIREAEKSASSYYIVKEALTKSLVEVRNSGAEANIRCIGSGAETNARCIGSGAEANVRCIGSRDEANARCIGSGQPETSGLPSFL</sequence>
<dbReference type="PANTHER" id="PTHR47718:SF9">
    <property type="entry name" value="PROTEIN FAR1-RELATED SEQUENCE"/>
    <property type="match status" value="1"/>
</dbReference>
<dbReference type="GO" id="GO:0006396">
    <property type="term" value="P:RNA processing"/>
    <property type="evidence" value="ECO:0007669"/>
    <property type="project" value="InterPro"/>
</dbReference>
<keyword evidence="4 6" id="KW-0694">RNA-binding</keyword>